<dbReference type="PANTHER" id="PTHR45862">
    <property type="entry name" value="PROTEIN SGT1 HOMOLOG"/>
    <property type="match status" value="1"/>
</dbReference>
<dbReference type="InterPro" id="IPR044563">
    <property type="entry name" value="Sgt1-like"/>
</dbReference>
<dbReference type="AlphaFoldDB" id="A0A183SE50"/>
<proteinExistence type="predicted"/>
<dbReference type="WBParaSite" id="SSLN_0000258501-mRNA-1">
    <property type="protein sequence ID" value="SSLN_0000258501-mRNA-1"/>
    <property type="gene ID" value="SSLN_0000258501"/>
</dbReference>
<accession>A0A183SE50</accession>
<dbReference type="InterPro" id="IPR007699">
    <property type="entry name" value="SGS_dom"/>
</dbReference>
<name>A0A183SE50_SCHSO</name>
<organism evidence="2">
    <name type="scientific">Schistocephalus solidus</name>
    <name type="common">Tapeworm</name>
    <dbReference type="NCBI Taxonomy" id="70667"/>
    <lineage>
        <taxon>Eukaryota</taxon>
        <taxon>Metazoa</taxon>
        <taxon>Spiralia</taxon>
        <taxon>Lophotrochozoa</taxon>
        <taxon>Platyhelminthes</taxon>
        <taxon>Cestoda</taxon>
        <taxon>Eucestoda</taxon>
        <taxon>Diphyllobothriidea</taxon>
        <taxon>Diphyllobothriidae</taxon>
        <taxon>Schistocephalus</taxon>
    </lineage>
</organism>
<dbReference type="GO" id="GO:0051087">
    <property type="term" value="F:protein-folding chaperone binding"/>
    <property type="evidence" value="ECO:0007669"/>
    <property type="project" value="InterPro"/>
</dbReference>
<feature type="domain" description="SGS" evidence="1">
    <location>
        <begin position="1"/>
        <end position="49"/>
    </location>
</feature>
<evidence type="ECO:0000259" key="1">
    <source>
        <dbReference type="PROSITE" id="PS51048"/>
    </source>
</evidence>
<evidence type="ECO:0000313" key="2">
    <source>
        <dbReference type="WBParaSite" id="SSLN_0000258501-mRNA-1"/>
    </source>
</evidence>
<sequence length="49" mass="5479">LVKFEHTTARGRLTTESGGTVLSTNWDEVGKGKVEVKPPDGMEYRKYPI</sequence>
<protein>
    <submittedName>
        <fullName evidence="2">SGS domain-containing protein</fullName>
    </submittedName>
</protein>
<dbReference type="PROSITE" id="PS51048">
    <property type="entry name" value="SGS"/>
    <property type="match status" value="1"/>
</dbReference>
<dbReference type="Pfam" id="PF05002">
    <property type="entry name" value="SGS"/>
    <property type="match status" value="1"/>
</dbReference>
<reference evidence="2" key="1">
    <citation type="submission" date="2016-06" db="UniProtKB">
        <authorList>
            <consortium name="WormBaseParasite"/>
        </authorList>
    </citation>
    <scope>IDENTIFICATION</scope>
</reference>